<comment type="caution">
    <text evidence="3">The sequence shown here is derived from an EMBL/GenBank/DDBJ whole genome shotgun (WGS) entry which is preliminary data.</text>
</comment>
<dbReference type="Gene3D" id="3.60.40.10">
    <property type="entry name" value="PPM-type phosphatase domain"/>
    <property type="match status" value="1"/>
</dbReference>
<evidence type="ECO:0000313" key="3">
    <source>
        <dbReference type="EMBL" id="MFG3188049.1"/>
    </source>
</evidence>
<dbReference type="InterPro" id="IPR052016">
    <property type="entry name" value="Bact_Sigma-Reg"/>
</dbReference>
<dbReference type="SUPFAM" id="SSF55874">
    <property type="entry name" value="ATPase domain of HSP90 chaperone/DNA topoisomerase II/histidine kinase"/>
    <property type="match status" value="1"/>
</dbReference>
<dbReference type="InterPro" id="IPR029016">
    <property type="entry name" value="GAF-like_dom_sf"/>
</dbReference>
<dbReference type="PANTHER" id="PTHR43156">
    <property type="entry name" value="STAGE II SPORULATION PROTEIN E-RELATED"/>
    <property type="match status" value="1"/>
</dbReference>
<dbReference type="Gene3D" id="3.30.565.10">
    <property type="entry name" value="Histidine kinase-like ATPase, C-terminal domain"/>
    <property type="match status" value="1"/>
</dbReference>
<dbReference type="Pfam" id="PF07228">
    <property type="entry name" value="SpoIIE"/>
    <property type="match status" value="1"/>
</dbReference>
<dbReference type="InterPro" id="IPR001932">
    <property type="entry name" value="PPM-type_phosphatase-like_dom"/>
</dbReference>
<dbReference type="Gene3D" id="3.30.450.40">
    <property type="match status" value="1"/>
</dbReference>
<dbReference type="SUPFAM" id="SSF55781">
    <property type="entry name" value="GAF domain-like"/>
    <property type="match status" value="1"/>
</dbReference>
<dbReference type="SUPFAM" id="SSF55785">
    <property type="entry name" value="PYP-like sensor domain (PAS domain)"/>
    <property type="match status" value="2"/>
</dbReference>
<dbReference type="CDD" id="cd16936">
    <property type="entry name" value="HATPase_RsbW-like"/>
    <property type="match status" value="1"/>
</dbReference>
<accession>A0ABW7BP90</accession>
<evidence type="ECO:0000256" key="1">
    <source>
        <dbReference type="ARBA" id="ARBA00022801"/>
    </source>
</evidence>
<dbReference type="RefSeq" id="WP_392879390.1">
    <property type="nucleotide sequence ID" value="NZ_JBICZW010000002.1"/>
</dbReference>
<dbReference type="PANTHER" id="PTHR43156:SF2">
    <property type="entry name" value="STAGE II SPORULATION PROTEIN E"/>
    <property type="match status" value="1"/>
</dbReference>
<keyword evidence="4" id="KW-1185">Reference proteome</keyword>
<dbReference type="InterPro" id="IPR036890">
    <property type="entry name" value="HATPase_C_sf"/>
</dbReference>
<name>A0ABW7BP90_9ACTN</name>
<dbReference type="EMBL" id="JBICZW010000002">
    <property type="protein sequence ID" value="MFG3188049.1"/>
    <property type="molecule type" value="Genomic_DNA"/>
</dbReference>
<evidence type="ECO:0000313" key="4">
    <source>
        <dbReference type="Proteomes" id="UP001604282"/>
    </source>
</evidence>
<dbReference type="Pfam" id="PF13581">
    <property type="entry name" value="HATPase_c_2"/>
    <property type="match status" value="1"/>
</dbReference>
<dbReference type="PROSITE" id="PS50112">
    <property type="entry name" value="PAS"/>
    <property type="match status" value="1"/>
</dbReference>
<dbReference type="SMART" id="SM00331">
    <property type="entry name" value="PP2C_SIG"/>
    <property type="match status" value="1"/>
</dbReference>
<reference evidence="3 4" key="1">
    <citation type="submission" date="2024-10" db="EMBL/GenBank/DDBJ databases">
        <title>The Natural Products Discovery Center: Release of the First 8490 Sequenced Strains for Exploring Actinobacteria Biosynthetic Diversity.</title>
        <authorList>
            <person name="Kalkreuter E."/>
            <person name="Kautsar S.A."/>
            <person name="Yang D."/>
            <person name="Bader C.D."/>
            <person name="Teijaro C.N."/>
            <person name="Fluegel L."/>
            <person name="Davis C.M."/>
            <person name="Simpson J.R."/>
            <person name="Lauterbach L."/>
            <person name="Steele A.D."/>
            <person name="Gui C."/>
            <person name="Meng S."/>
            <person name="Li G."/>
            <person name="Viehrig K."/>
            <person name="Ye F."/>
            <person name="Su P."/>
            <person name="Kiefer A.F."/>
            <person name="Nichols A."/>
            <person name="Cepeda A.J."/>
            <person name="Yan W."/>
            <person name="Fan B."/>
            <person name="Jiang Y."/>
            <person name="Adhikari A."/>
            <person name="Zheng C.-J."/>
            <person name="Schuster L."/>
            <person name="Cowan T.M."/>
            <person name="Smanski M.J."/>
            <person name="Chevrette M.G."/>
            <person name="De Carvalho L.P.S."/>
            <person name="Shen B."/>
        </authorList>
    </citation>
    <scope>NUCLEOTIDE SEQUENCE [LARGE SCALE GENOMIC DNA]</scope>
    <source>
        <strain evidence="3 4">NPDC048229</strain>
    </source>
</reference>
<dbReference type="Pfam" id="PF08448">
    <property type="entry name" value="PAS_4"/>
    <property type="match status" value="1"/>
</dbReference>
<dbReference type="CDD" id="cd00130">
    <property type="entry name" value="PAS"/>
    <property type="match status" value="1"/>
</dbReference>
<dbReference type="InterPro" id="IPR000014">
    <property type="entry name" value="PAS"/>
</dbReference>
<dbReference type="Gene3D" id="3.30.450.20">
    <property type="entry name" value="PAS domain"/>
    <property type="match status" value="1"/>
</dbReference>
<dbReference type="InterPro" id="IPR013656">
    <property type="entry name" value="PAS_4"/>
</dbReference>
<evidence type="ECO:0000259" key="2">
    <source>
        <dbReference type="PROSITE" id="PS50112"/>
    </source>
</evidence>
<proteinExistence type="predicted"/>
<dbReference type="Pfam" id="PF01590">
    <property type="entry name" value="GAF"/>
    <property type="match status" value="1"/>
</dbReference>
<gene>
    <name evidence="3" type="ORF">ACGFYS_03825</name>
</gene>
<dbReference type="Proteomes" id="UP001604282">
    <property type="component" value="Unassembled WGS sequence"/>
</dbReference>
<dbReference type="InterPro" id="IPR003018">
    <property type="entry name" value="GAF"/>
</dbReference>
<feature type="domain" description="PAS" evidence="2">
    <location>
        <begin position="1"/>
        <end position="40"/>
    </location>
</feature>
<keyword evidence="1" id="KW-0378">Hydrolase</keyword>
<dbReference type="InterPro" id="IPR036457">
    <property type="entry name" value="PPM-type-like_dom_sf"/>
</dbReference>
<dbReference type="InterPro" id="IPR003594">
    <property type="entry name" value="HATPase_dom"/>
</dbReference>
<organism evidence="3 4">
    <name type="scientific">Streptomyces omiyaensis</name>
    <dbReference type="NCBI Taxonomy" id="68247"/>
    <lineage>
        <taxon>Bacteria</taxon>
        <taxon>Bacillati</taxon>
        <taxon>Actinomycetota</taxon>
        <taxon>Actinomycetes</taxon>
        <taxon>Kitasatosporales</taxon>
        <taxon>Streptomycetaceae</taxon>
        <taxon>Streptomyces</taxon>
    </lineage>
</organism>
<sequence length="806" mass="85794">MSGGSEGPAALLVDARGHVTWWSRAAEELLGRPGPEIAGRPAPEVLGTPLPGTAPGPATAVHRVRLRTGTGGTGGTGETGGSDDGFVDVDVVLLPGPDGGTWLLAGRWSTTARTGHPARAGAPARDADPDRTLARSLLNQRRLGVAEFDAELRMVRSNAALETLRPAGADTGAEWLYGLTDADGDRTVREILQQVASTGMPVVGADFRAVATGSDPVLSLACFPLEDEDGTRTGVAVVATEPAARLRAHHRLTDAYRRAFEIGESLDVVRAARDLVDLLVPALGDLACVDFPDDVLQGRDPGLGYPGHEASRPRRVAVKSADGTWPAALVQPGEPVPAPPAETVDSAVAVGGVIKVDAEAARAMFGHDPGLIARMLPEGTHSALGCPLYHRSRLFGYVLVWRTRTPEPFGDDETRLLQDLCDRTAMALDNAHRYTREHRTALVLQRSLLPPAVTESQAAETSGIYLPASGTLSVGGDWFDALPLSSMRIGLVVGDVIGHGLQATATMARLRTAVQTLADLDLPPDELLIHLDDLVQRMQAESEQPDAVGASCLFAVYDPVTRVCRMASAGHPAPAVLLPDGTADFVPVVPGPPLGVGDNPFEISEVTLKPGSVLALYTDGLVDYDHDITRGGEELLRNLRRFHGTDRSLEAMGHDLMAGHPHQERPADDVTLLLARTRAVADTDTAHWEYPVDPAAVYEARHDVNARLEAWGLDELMFSTELIVSELVTNAIRYAGGPIGLRLIRGRALVCEVSDPSNTQPRLRRALTTDEGGRGLFLIAQLASRWGCRYGARGKTIWAEQAVPPS</sequence>
<dbReference type="InterPro" id="IPR035965">
    <property type="entry name" value="PAS-like_dom_sf"/>
</dbReference>
<dbReference type="SUPFAM" id="SSF81606">
    <property type="entry name" value="PP2C-like"/>
    <property type="match status" value="1"/>
</dbReference>
<protein>
    <submittedName>
        <fullName evidence="3">SpoIIE family protein phosphatase</fullName>
    </submittedName>
</protein>